<gene>
    <name evidence="2" type="ORF">OJ996_10455</name>
</gene>
<dbReference type="EMBL" id="JAPDDR010000005">
    <property type="protein sequence ID" value="MCW1913998.1"/>
    <property type="molecule type" value="Genomic_DNA"/>
</dbReference>
<proteinExistence type="predicted"/>
<evidence type="ECO:0000256" key="1">
    <source>
        <dbReference type="SAM" id="SignalP"/>
    </source>
</evidence>
<dbReference type="RefSeq" id="WP_264513503.1">
    <property type="nucleotide sequence ID" value="NZ_JAPDDR010000005.1"/>
</dbReference>
<reference evidence="2" key="1">
    <citation type="submission" date="2022-10" db="EMBL/GenBank/DDBJ databases">
        <title>Luteolibacter sp. GHJ8, whole genome shotgun sequencing project.</title>
        <authorList>
            <person name="Zhao G."/>
            <person name="Shen L."/>
        </authorList>
    </citation>
    <scope>NUCLEOTIDE SEQUENCE</scope>
    <source>
        <strain evidence="2">GHJ8</strain>
    </source>
</reference>
<keyword evidence="1" id="KW-0732">Signal</keyword>
<comment type="caution">
    <text evidence="2">The sequence shown here is derived from an EMBL/GenBank/DDBJ whole genome shotgun (WGS) entry which is preliminary data.</text>
</comment>
<accession>A0ABT3G2D6</accession>
<evidence type="ECO:0000313" key="3">
    <source>
        <dbReference type="Proteomes" id="UP001165653"/>
    </source>
</evidence>
<name>A0ABT3G2D6_9BACT</name>
<protein>
    <recommendedName>
        <fullName evidence="4">SbsA Ig-like domain-containing protein</fullName>
    </recommendedName>
</protein>
<organism evidence="2 3">
    <name type="scientific">Luteolibacter rhizosphaerae</name>
    <dbReference type="NCBI Taxonomy" id="2989719"/>
    <lineage>
        <taxon>Bacteria</taxon>
        <taxon>Pseudomonadati</taxon>
        <taxon>Verrucomicrobiota</taxon>
        <taxon>Verrucomicrobiia</taxon>
        <taxon>Verrucomicrobiales</taxon>
        <taxon>Verrucomicrobiaceae</taxon>
        <taxon>Luteolibacter</taxon>
    </lineage>
</organism>
<evidence type="ECO:0000313" key="2">
    <source>
        <dbReference type="EMBL" id="MCW1913998.1"/>
    </source>
</evidence>
<evidence type="ECO:0008006" key="4">
    <source>
        <dbReference type="Google" id="ProtNLM"/>
    </source>
</evidence>
<sequence length="1059" mass="107943">MNRTPLKLNTSLTGIFSRMSLCHAASLTAITCGLSLTAQAAIPITGTGTYAQNFDTLQSAAPTPPATNYPWADNSTVTGWYSNRTVYLVNNGAGNSGGLYSYGTTAATERALGSVGSGSANPVHMAVVLQNTSAGPLEIDSISYRGEQWRYGAPTAANSLTFAYAVSSSDITTADPALTFNPIPGLNFDSPVTTGTAGALDGNVAPNFTAKSATTQLIIPAGQYIILRWTDTDNAGADNGMAIDDLSVSYKPSAGLDTTPPVATSFSPADQGPVFPVITLEGLAINFSEPIKAGASGTVVIKKASDDSVVRSFPVAEAVVSESTASYFFNGPSPLVAGTDYYVDITAGAIEDIAGNDFAGVSGKLTTPGNTSWTFSTAPPPAQPTVVINKFSNGSPDTVELLVTGNLTPGGTVDMRGMILKDFSSTNANDGGGRFEFSQDALWQAVPVGTLIVLTNDNTVTDTTSADFSVRVGLANTTYFTNLGNTFDIATSEIIMIKAAGSGAAGTTGGIHMLVGGAETSFVTNFPGAKVLAPTGGSGVVVNNTTSTITDYITSPDTNGSLDATGSVSLTPSQFGVANTGSNAVFIAALRGQTAGDGDGVAEIINVTPGSPFANTGIFGRSQTAQSAKVVLNAFIPSVTLTNATVTVPSILGTPTTGTVSLSGPGAAGASFSVSGQTITINSAAVTTDNALEVTITGLSTPAPNLVTDNGNYTFTTQTRASSGTLANLGIQPAAHVIIPISSIRDVSATGVPLDLGSTVAVEGVVTEENFGTTNTQAYIQDSNAGVNIFSSTELDPELVRGSRYAVLGTVLQFQGVTEVAPAAASDVVLLGTDTEPAPQTIDLATLLATPEAYEGKLIKVINLSFVSVNPNNTSDITVKDAADNTISMFFAGGSTATPPSQTTGYPINLTGILSQFDSSNPFNSGYQILPRDPSDIEPGTAPSGYAGWATTNGIPGELPTGDFDKDGITNLVEYALGLSPTVGGGSPGTFNGSTVTFTKGAEAIANGDVDWIIQTSPTLGAAPSLWTNVTATEVGNTISYTLPTGQGKVFVRLLVNQL</sequence>
<dbReference type="Proteomes" id="UP001165653">
    <property type="component" value="Unassembled WGS sequence"/>
</dbReference>
<feature type="signal peptide" evidence="1">
    <location>
        <begin position="1"/>
        <end position="40"/>
    </location>
</feature>
<feature type="chain" id="PRO_5046076291" description="SbsA Ig-like domain-containing protein" evidence="1">
    <location>
        <begin position="41"/>
        <end position="1059"/>
    </location>
</feature>
<keyword evidence="3" id="KW-1185">Reference proteome</keyword>